<reference evidence="14" key="1">
    <citation type="submission" date="2025-08" db="UniProtKB">
        <authorList>
            <consortium name="Ensembl"/>
        </authorList>
    </citation>
    <scope>IDENTIFICATION</scope>
</reference>
<dbReference type="PANTHER" id="PTHR46516">
    <property type="entry name" value="TRNA-SPECIFIC ADENOSINE DEAMINASE 1"/>
    <property type="match status" value="1"/>
</dbReference>
<dbReference type="GO" id="GO:0008033">
    <property type="term" value="P:tRNA processing"/>
    <property type="evidence" value="ECO:0007669"/>
    <property type="project" value="UniProtKB-KW"/>
</dbReference>
<evidence type="ECO:0000256" key="3">
    <source>
        <dbReference type="ARBA" id="ARBA00022801"/>
    </source>
</evidence>
<comment type="cofactor">
    <cofactor evidence="5">
        <name>1D-myo-inositol hexakisphosphate</name>
        <dbReference type="ChEBI" id="CHEBI:58130"/>
    </cofactor>
</comment>
<accession>A0A3B3RNB2</accession>
<evidence type="ECO:0000256" key="12">
    <source>
        <dbReference type="SAM" id="MobiDB-lite"/>
    </source>
</evidence>
<dbReference type="AlphaFoldDB" id="A0A3B3RNB2"/>
<keyword evidence="2" id="KW-0479">Metal-binding</keyword>
<dbReference type="PANTHER" id="PTHR46516:SF1">
    <property type="entry name" value="TRNA-SPECIFIC ADENOSINE DEAMINASE 1"/>
    <property type="match status" value="1"/>
</dbReference>
<comment type="similarity">
    <text evidence="7">Belongs to the ADAT1 family.</text>
</comment>
<evidence type="ECO:0000256" key="6">
    <source>
        <dbReference type="ARBA" id="ARBA00037784"/>
    </source>
</evidence>
<feature type="region of interest" description="Disordered" evidence="12">
    <location>
        <begin position="164"/>
        <end position="382"/>
    </location>
</feature>
<protein>
    <recommendedName>
        <fullName evidence="9">tRNA-specific adenosine deaminase 1</fullName>
        <ecNumber evidence="8">3.5.4.34</ecNumber>
    </recommendedName>
    <alternativeName>
        <fullName evidence="10">tRNA-specific adenosine-37 deaminase</fullName>
    </alternativeName>
</protein>
<dbReference type="GeneTree" id="ENSGT00940000157942"/>
<organism evidence="14 15">
    <name type="scientific">Paramormyrops kingsleyae</name>
    <dbReference type="NCBI Taxonomy" id="1676925"/>
    <lineage>
        <taxon>Eukaryota</taxon>
        <taxon>Metazoa</taxon>
        <taxon>Chordata</taxon>
        <taxon>Craniata</taxon>
        <taxon>Vertebrata</taxon>
        <taxon>Euteleostomi</taxon>
        <taxon>Actinopterygii</taxon>
        <taxon>Neopterygii</taxon>
        <taxon>Teleostei</taxon>
        <taxon>Osteoglossocephala</taxon>
        <taxon>Osteoglossomorpha</taxon>
        <taxon>Osteoglossiformes</taxon>
        <taxon>Mormyridae</taxon>
        <taxon>Paramormyrops</taxon>
    </lineage>
</organism>
<evidence type="ECO:0000256" key="5">
    <source>
        <dbReference type="ARBA" id="ARBA00037026"/>
    </source>
</evidence>
<dbReference type="Proteomes" id="UP000261540">
    <property type="component" value="Unplaced"/>
</dbReference>
<feature type="compositionally biased region" description="Basic and acidic residues" evidence="12">
    <location>
        <begin position="177"/>
        <end position="216"/>
    </location>
</feature>
<evidence type="ECO:0000256" key="1">
    <source>
        <dbReference type="ARBA" id="ARBA00022694"/>
    </source>
</evidence>
<evidence type="ECO:0000256" key="8">
    <source>
        <dbReference type="ARBA" id="ARBA00038940"/>
    </source>
</evidence>
<comment type="catalytic activity">
    <reaction evidence="11">
        <text>adenosine(37) in tRNA(Ala) + H2O + H(+) = inosine(37) in tRNA(Ala) + NH4(+)</text>
        <dbReference type="Rhea" id="RHEA:50968"/>
        <dbReference type="Rhea" id="RHEA-COMP:12855"/>
        <dbReference type="Rhea" id="RHEA-COMP:12856"/>
        <dbReference type="ChEBI" id="CHEBI:15377"/>
        <dbReference type="ChEBI" id="CHEBI:15378"/>
        <dbReference type="ChEBI" id="CHEBI:28938"/>
        <dbReference type="ChEBI" id="CHEBI:74411"/>
        <dbReference type="ChEBI" id="CHEBI:82852"/>
        <dbReference type="EC" id="3.5.4.34"/>
    </reaction>
</comment>
<dbReference type="GO" id="GO:0043829">
    <property type="term" value="F:tRNA-specific adenosine-37 deaminase activity"/>
    <property type="evidence" value="ECO:0007669"/>
    <property type="project" value="UniProtKB-EC"/>
</dbReference>
<evidence type="ECO:0000259" key="13">
    <source>
        <dbReference type="PROSITE" id="PS50141"/>
    </source>
</evidence>
<keyword evidence="1" id="KW-0819">tRNA processing</keyword>
<evidence type="ECO:0000313" key="14">
    <source>
        <dbReference type="Ensembl" id="ENSPKIP00000019969.1"/>
    </source>
</evidence>
<dbReference type="GO" id="GO:0046872">
    <property type="term" value="F:metal ion binding"/>
    <property type="evidence" value="ECO:0007669"/>
    <property type="project" value="UniProtKB-KW"/>
</dbReference>
<dbReference type="GO" id="GO:0003723">
    <property type="term" value="F:RNA binding"/>
    <property type="evidence" value="ECO:0007669"/>
    <property type="project" value="InterPro"/>
</dbReference>
<dbReference type="KEGG" id="pki:111851951"/>
<evidence type="ECO:0000256" key="7">
    <source>
        <dbReference type="ARBA" id="ARBA00038326"/>
    </source>
</evidence>
<feature type="compositionally biased region" description="Pro residues" evidence="12">
    <location>
        <begin position="234"/>
        <end position="259"/>
    </location>
</feature>
<feature type="domain" description="A to I editase" evidence="13">
    <location>
        <begin position="58"/>
        <end position="613"/>
    </location>
</feature>
<name>A0A3B3RNB2_9TELE</name>
<dbReference type="EC" id="3.5.4.34" evidence="8"/>
<dbReference type="PROSITE" id="PS50141">
    <property type="entry name" value="A_DEAMIN_EDITASE"/>
    <property type="match status" value="1"/>
</dbReference>
<evidence type="ECO:0000313" key="15">
    <source>
        <dbReference type="Proteomes" id="UP000261540"/>
    </source>
</evidence>
<dbReference type="SMART" id="SM00552">
    <property type="entry name" value="ADEAMc"/>
    <property type="match status" value="1"/>
</dbReference>
<evidence type="ECO:0000256" key="4">
    <source>
        <dbReference type="ARBA" id="ARBA00022833"/>
    </source>
</evidence>
<evidence type="ECO:0000256" key="11">
    <source>
        <dbReference type="ARBA" id="ARBA00047635"/>
    </source>
</evidence>
<dbReference type="Pfam" id="PF02137">
    <property type="entry name" value="A_deamin"/>
    <property type="match status" value="1"/>
</dbReference>
<proteinExistence type="inferred from homology"/>
<dbReference type="Ensembl" id="ENSPKIT00000000574.1">
    <property type="protein sequence ID" value="ENSPKIP00000019969.1"/>
    <property type="gene ID" value="ENSPKIG00000004925.1"/>
</dbReference>
<keyword evidence="15" id="KW-1185">Reference proteome</keyword>
<reference evidence="14" key="2">
    <citation type="submission" date="2025-09" db="UniProtKB">
        <authorList>
            <consortium name="Ensembl"/>
        </authorList>
    </citation>
    <scope>IDENTIFICATION</scope>
</reference>
<sequence>MWDADEIARLCYDRFSELPKRGKPEPNREWTLLAAVVRVSALQTGDPDRKTTVKEVVSLATGTKCIGQSAMSPRGDVLNDSHAEVVARRGFVRYLTEQLRRAVSEEKSEIFVPAEEKGKWRLHHRESFVFFCSHTPCGDASIIPKVDNEPAQPCKPVMVEQPRVGAQDVLGDPEFGADGKRRIEEEEDEAVKRPRLEEQDHERGACGETPCREHGQAQDSPNAKASLSDCPLDHTPPPSFFQDRAPPPDCPRDLAPPPDCPRDRAPPPDCPRDRAPPPDCPRDRAPPPDCPRDRAPPPDCPRDRAPPPDCPRDRAPPPDCPRDRAPPTDCSQDRAPHPDCPQAPPQGHLQDQVLPMNLPQDLHRTGAKCVPGAPRDPQGPGVGYHSVGVLRVKPGRGEPTLSLSCSDKLARWGVLGCQGALLSHYLQGAIYFSAVVIGKCPYSLQAMKRALTERCSHVTGLPDGFEVWHPQLLQSGLEFAHCHARTNHAYREALAGRPALGRVSPCGAAISWCAVPDRPLDVTSNGYKQGVTKKALSTSQARSLICKAEVFRSFLALQAATVDTQLPESLRARELLTYGDYKQAAQAYQQAWLQLRTQVFPLWPRSPRQLLQFK</sequence>
<feature type="compositionally biased region" description="Basic and acidic residues" evidence="12">
    <location>
        <begin position="260"/>
        <end position="337"/>
    </location>
</feature>
<evidence type="ECO:0000256" key="9">
    <source>
        <dbReference type="ARBA" id="ARBA00040502"/>
    </source>
</evidence>
<dbReference type="STRING" id="1676925.ENSPKIP00000019969"/>
<evidence type="ECO:0000256" key="2">
    <source>
        <dbReference type="ARBA" id="ARBA00022723"/>
    </source>
</evidence>
<comment type="function">
    <text evidence="6">Specifically deaminates adenosine-37 to inosine in tRNA-Ala.</text>
</comment>
<dbReference type="CTD" id="23536"/>
<dbReference type="InterPro" id="IPR002466">
    <property type="entry name" value="A_deamin"/>
</dbReference>
<keyword evidence="4" id="KW-0862">Zinc</keyword>
<keyword evidence="3" id="KW-0378">Hydrolase</keyword>
<evidence type="ECO:0000256" key="10">
    <source>
        <dbReference type="ARBA" id="ARBA00041760"/>
    </source>
</evidence>
<dbReference type="OrthoDB" id="10268011at2759"/>